<dbReference type="CDD" id="cd00412">
    <property type="entry name" value="pyrophosphatase"/>
    <property type="match status" value="1"/>
</dbReference>
<feature type="binding site" evidence="7">
    <location>
        <position position="32"/>
    </location>
    <ligand>
        <name>substrate</name>
    </ligand>
</feature>
<keyword evidence="3 7" id="KW-0479">Metal-binding</keyword>
<keyword evidence="2 7" id="KW-0963">Cytoplasm</keyword>
<comment type="function">
    <text evidence="7">Catalyzes the hydrolysis of inorganic pyrophosphate (PPi) forming two phosphate ions.</text>
</comment>
<keyword evidence="5 7" id="KW-0460">Magnesium</keyword>
<dbReference type="OrthoDB" id="5187599at2"/>
<name>B3EQU1_CHLPB</name>
<dbReference type="InterPro" id="IPR008162">
    <property type="entry name" value="Pyrophosphatase"/>
</dbReference>
<dbReference type="GO" id="GO:0005737">
    <property type="term" value="C:cytoplasm"/>
    <property type="evidence" value="ECO:0007669"/>
    <property type="project" value="UniProtKB-SubCell"/>
</dbReference>
<dbReference type="STRING" id="331678.Cphamn1_1188"/>
<gene>
    <name evidence="7" type="primary">ppa</name>
    <name evidence="8" type="ordered locus">Cphamn1_1188</name>
</gene>
<dbReference type="SUPFAM" id="SSF50324">
    <property type="entry name" value="Inorganic pyrophosphatase"/>
    <property type="match status" value="1"/>
</dbReference>
<comment type="similarity">
    <text evidence="7">Belongs to the PPase family.</text>
</comment>
<dbReference type="HOGENOM" id="CLU_073198_1_2_10"/>
<feature type="binding site" evidence="7">
    <location>
        <position position="142"/>
    </location>
    <ligand>
        <name>substrate</name>
    </ligand>
</feature>
<evidence type="ECO:0000256" key="6">
    <source>
        <dbReference type="ARBA" id="ARBA00047820"/>
    </source>
</evidence>
<protein>
    <recommendedName>
        <fullName evidence="7">Inorganic pyrophosphatase</fullName>
        <ecNumber evidence="7">3.6.1.1</ecNumber>
    </recommendedName>
    <alternativeName>
        <fullName evidence="7">Pyrophosphate phospho-hydrolase</fullName>
        <shortName evidence="7">PPase</shortName>
    </alternativeName>
</protein>
<evidence type="ECO:0000256" key="3">
    <source>
        <dbReference type="ARBA" id="ARBA00022723"/>
    </source>
</evidence>
<dbReference type="GO" id="GO:0004427">
    <property type="term" value="F:inorganic diphosphate phosphatase activity"/>
    <property type="evidence" value="ECO:0007669"/>
    <property type="project" value="UniProtKB-UniRule"/>
</dbReference>
<comment type="catalytic activity">
    <reaction evidence="6 7">
        <text>diphosphate + H2O = 2 phosphate + H(+)</text>
        <dbReference type="Rhea" id="RHEA:24576"/>
        <dbReference type="ChEBI" id="CHEBI:15377"/>
        <dbReference type="ChEBI" id="CHEBI:15378"/>
        <dbReference type="ChEBI" id="CHEBI:33019"/>
        <dbReference type="ChEBI" id="CHEBI:43474"/>
        <dbReference type="EC" id="3.6.1.1"/>
    </reaction>
</comment>
<accession>B3EQU1</accession>
<dbReference type="AlphaFoldDB" id="B3EQU1"/>
<dbReference type="PANTHER" id="PTHR10286">
    <property type="entry name" value="INORGANIC PYROPHOSPHATASE"/>
    <property type="match status" value="1"/>
</dbReference>
<dbReference type="EMBL" id="CP001101">
    <property type="protein sequence ID" value="ACE04122.1"/>
    <property type="molecule type" value="Genomic_DNA"/>
</dbReference>
<feature type="binding site" evidence="7">
    <location>
        <position position="73"/>
    </location>
    <ligand>
        <name>Mg(2+)</name>
        <dbReference type="ChEBI" id="CHEBI:18420"/>
        <label>1</label>
    </ligand>
</feature>
<evidence type="ECO:0000256" key="1">
    <source>
        <dbReference type="ARBA" id="ARBA00001946"/>
    </source>
</evidence>
<evidence type="ECO:0000256" key="7">
    <source>
        <dbReference type="HAMAP-Rule" id="MF_00209"/>
    </source>
</evidence>
<comment type="cofactor">
    <cofactor evidence="1 7">
        <name>Mg(2+)</name>
        <dbReference type="ChEBI" id="CHEBI:18420"/>
    </cofactor>
</comment>
<dbReference type="GO" id="GO:0006796">
    <property type="term" value="P:phosphate-containing compound metabolic process"/>
    <property type="evidence" value="ECO:0007669"/>
    <property type="project" value="InterPro"/>
</dbReference>
<feature type="binding site" evidence="7">
    <location>
        <position position="58"/>
    </location>
    <ligand>
        <name>substrate</name>
    </ligand>
</feature>
<evidence type="ECO:0000313" key="8">
    <source>
        <dbReference type="EMBL" id="ACE04122.1"/>
    </source>
</evidence>
<keyword evidence="4 7" id="KW-0378">Hydrolase</keyword>
<dbReference type="FunFam" id="3.90.80.10:FF:000003">
    <property type="entry name" value="Inorganic pyrophosphatase"/>
    <property type="match status" value="1"/>
</dbReference>
<feature type="binding site" evidence="7">
    <location>
        <position position="105"/>
    </location>
    <ligand>
        <name>Mg(2+)</name>
        <dbReference type="ChEBI" id="CHEBI:18420"/>
        <label>1</label>
    </ligand>
</feature>
<dbReference type="InterPro" id="IPR036649">
    <property type="entry name" value="Pyrophosphatase_sf"/>
</dbReference>
<dbReference type="KEGG" id="cpb:Cphamn1_1188"/>
<comment type="subcellular location">
    <subcellularLocation>
        <location evidence="7">Cytoplasm</location>
    </subcellularLocation>
</comment>
<feature type="binding site" evidence="7">
    <location>
        <position position="68"/>
    </location>
    <ligand>
        <name>Mg(2+)</name>
        <dbReference type="ChEBI" id="CHEBI:18420"/>
        <label>1</label>
    </ligand>
</feature>
<dbReference type="eggNOG" id="COG0221">
    <property type="taxonomic scope" value="Bacteria"/>
</dbReference>
<dbReference type="HAMAP" id="MF_00209">
    <property type="entry name" value="Inorganic_PPase"/>
    <property type="match status" value="1"/>
</dbReference>
<feature type="binding site" evidence="7">
    <location>
        <position position="46"/>
    </location>
    <ligand>
        <name>substrate</name>
    </ligand>
</feature>
<organism evidence="8">
    <name type="scientific">Chlorobium phaeobacteroides (strain BS1)</name>
    <dbReference type="NCBI Taxonomy" id="331678"/>
    <lineage>
        <taxon>Bacteria</taxon>
        <taxon>Pseudomonadati</taxon>
        <taxon>Chlorobiota</taxon>
        <taxon>Chlorobiia</taxon>
        <taxon>Chlorobiales</taxon>
        <taxon>Chlorobiaceae</taxon>
        <taxon>Chlorobium/Pelodictyon group</taxon>
        <taxon>Chlorobium</taxon>
    </lineage>
</organism>
<dbReference type="GO" id="GO:0000287">
    <property type="term" value="F:magnesium ion binding"/>
    <property type="evidence" value="ECO:0007669"/>
    <property type="project" value="UniProtKB-UniRule"/>
</dbReference>
<evidence type="ECO:0000256" key="2">
    <source>
        <dbReference type="ARBA" id="ARBA00022490"/>
    </source>
</evidence>
<evidence type="ECO:0000256" key="5">
    <source>
        <dbReference type="ARBA" id="ARBA00022842"/>
    </source>
</evidence>
<comment type="subunit">
    <text evidence="7">Homohexamer.</text>
</comment>
<dbReference type="EC" id="3.6.1.1" evidence="7"/>
<sequence>MNFNPWHHVEIGKEQPHVVNSIIEISKGSKTKYELDKKTGMLKLDRVLYSAVFYPANYGFIPKTLGEDHDPLDIVVLSQCAIVPMCLVRARVVGVMRMIDHGESDDKIIAVAEGDMSVSNITSADEISPHFNSELKHFFEEYKALENKTVLVEDFQDADTAKEIITRSIRKYQKTFGVAEEIRPVPVIG</sequence>
<dbReference type="Gene3D" id="3.90.80.10">
    <property type="entry name" value="Inorganic pyrophosphatase"/>
    <property type="match status" value="1"/>
</dbReference>
<dbReference type="Pfam" id="PF00719">
    <property type="entry name" value="Pyrophosphatase"/>
    <property type="match status" value="1"/>
</dbReference>
<feature type="binding site" evidence="7">
    <location>
        <position position="73"/>
    </location>
    <ligand>
        <name>Mg(2+)</name>
        <dbReference type="ChEBI" id="CHEBI:18420"/>
        <label>2</label>
    </ligand>
</feature>
<evidence type="ECO:0000256" key="4">
    <source>
        <dbReference type="ARBA" id="ARBA00022801"/>
    </source>
</evidence>
<reference evidence="8" key="1">
    <citation type="submission" date="2008-06" db="EMBL/GenBank/DDBJ databases">
        <title>Complete sequence of Chlorobium phaeobacteroides BS1.</title>
        <authorList>
            <consortium name="US DOE Joint Genome Institute"/>
            <person name="Lucas S."/>
            <person name="Copeland A."/>
            <person name="Lapidus A."/>
            <person name="Glavina del Rio T."/>
            <person name="Dalin E."/>
            <person name="Tice H."/>
            <person name="Bruce D."/>
            <person name="Goodwin L."/>
            <person name="Pitluck S."/>
            <person name="Schmutz J."/>
            <person name="Larimer F."/>
            <person name="Land M."/>
            <person name="Hauser L."/>
            <person name="Kyrpides N."/>
            <person name="Ovchinnikova G."/>
            <person name="Li T."/>
            <person name="Liu Z."/>
            <person name="Zhao F."/>
            <person name="Overmann J."/>
            <person name="Bryant D.A."/>
            <person name="Richardson P."/>
        </authorList>
    </citation>
    <scope>NUCLEOTIDE SEQUENCE [LARGE SCALE GENOMIC DNA]</scope>
    <source>
        <strain evidence="8">BS1</strain>
    </source>
</reference>
<proteinExistence type="inferred from homology"/>